<reference evidence="7" key="1">
    <citation type="submission" date="2020-06" db="EMBL/GenBank/DDBJ databases">
        <authorList>
            <person name="Li T."/>
            <person name="Hu X."/>
            <person name="Zhang T."/>
            <person name="Song X."/>
            <person name="Zhang H."/>
            <person name="Dai N."/>
            <person name="Sheng W."/>
            <person name="Hou X."/>
            <person name="Wei L."/>
        </authorList>
    </citation>
    <scope>NUCLEOTIDE SEQUENCE</scope>
    <source>
        <strain evidence="7">G02</strain>
        <tissue evidence="7">Leaf</tissue>
    </source>
</reference>
<evidence type="ECO:0000256" key="4">
    <source>
        <dbReference type="ARBA" id="ARBA00022737"/>
    </source>
</evidence>
<keyword evidence="7" id="KW-0675">Receptor</keyword>
<dbReference type="InterPro" id="IPR053211">
    <property type="entry name" value="DNA_repair-toleration"/>
</dbReference>
<feature type="domain" description="Leucine-rich repeat-containing N-terminal plant-type" evidence="6">
    <location>
        <begin position="18"/>
        <end position="56"/>
    </location>
</feature>
<dbReference type="GO" id="GO:0016020">
    <property type="term" value="C:membrane"/>
    <property type="evidence" value="ECO:0007669"/>
    <property type="project" value="UniProtKB-SubCell"/>
</dbReference>
<keyword evidence="4" id="KW-0677">Repeat</keyword>
<evidence type="ECO:0000256" key="3">
    <source>
        <dbReference type="ARBA" id="ARBA00022729"/>
    </source>
</evidence>
<comment type="subcellular location">
    <subcellularLocation>
        <location evidence="1">Membrane</location>
    </subcellularLocation>
</comment>
<evidence type="ECO:0000259" key="6">
    <source>
        <dbReference type="Pfam" id="PF08263"/>
    </source>
</evidence>
<evidence type="ECO:0000313" key="7">
    <source>
        <dbReference type="EMBL" id="KAL0305607.1"/>
    </source>
</evidence>
<evidence type="ECO:0000256" key="5">
    <source>
        <dbReference type="ARBA" id="ARBA00023136"/>
    </source>
</evidence>
<keyword evidence="7" id="KW-0418">Kinase</keyword>
<dbReference type="EMBL" id="JACGWJ010000028">
    <property type="protein sequence ID" value="KAL0305607.1"/>
    <property type="molecule type" value="Genomic_DNA"/>
</dbReference>
<evidence type="ECO:0000256" key="2">
    <source>
        <dbReference type="ARBA" id="ARBA00022614"/>
    </source>
</evidence>
<dbReference type="Pfam" id="PF08263">
    <property type="entry name" value="LRRNT_2"/>
    <property type="match status" value="1"/>
</dbReference>
<name>A0AAW2KGM6_SESRA</name>
<proteinExistence type="predicted"/>
<dbReference type="FunFam" id="3.80.10.10:FF:000400">
    <property type="entry name" value="Nuclear pore complex protein NUP107"/>
    <property type="match status" value="1"/>
</dbReference>
<dbReference type="AlphaFoldDB" id="A0AAW2KGM6"/>
<dbReference type="Gene3D" id="3.80.10.10">
    <property type="entry name" value="Ribonuclease Inhibitor"/>
    <property type="match status" value="2"/>
</dbReference>
<accession>A0AAW2KGM6</accession>
<comment type="caution">
    <text evidence="7">The sequence shown here is derived from an EMBL/GenBank/DDBJ whole genome shotgun (WGS) entry which is preliminary data.</text>
</comment>
<evidence type="ECO:0000256" key="1">
    <source>
        <dbReference type="ARBA" id="ARBA00004370"/>
    </source>
</evidence>
<dbReference type="SUPFAM" id="SSF52058">
    <property type="entry name" value="L domain-like"/>
    <property type="match status" value="1"/>
</dbReference>
<keyword evidence="2" id="KW-0433">Leucine-rich repeat</keyword>
<gene>
    <name evidence="7" type="ORF">Sradi_5978000</name>
</gene>
<sequence>MHLFMSCLALNRLNIMTDQSALLVFKSQFEQEPGNVLARNWSSDTPVCSWTGITCSSRHLRVAAINVPNMDLSGIIPPQLGNLSFLVSLDLSGNKFHGGLPQELAKLKRLRINDPAEIGDLHNLKRLVLGENNLSGPIPASIFNISTLEAAAFTSNSLSGNLPANMCRHMPNLKSFSVAFNQLHGHIPSTIDECLKLQTLAFEYNQFTGPVPKQIGNLSMLEILYLGTTTT</sequence>
<keyword evidence="7" id="KW-0808">Transferase</keyword>
<dbReference type="Pfam" id="PF00560">
    <property type="entry name" value="LRR_1"/>
    <property type="match status" value="3"/>
</dbReference>
<dbReference type="PANTHER" id="PTHR48060">
    <property type="entry name" value="DNA DAMAGE-REPAIR/TOLERATION PROTEIN DRT100"/>
    <property type="match status" value="1"/>
</dbReference>
<dbReference type="GO" id="GO:0016301">
    <property type="term" value="F:kinase activity"/>
    <property type="evidence" value="ECO:0007669"/>
    <property type="project" value="UniProtKB-KW"/>
</dbReference>
<reference evidence="7" key="2">
    <citation type="journal article" date="2024" name="Plant">
        <title>Genomic evolution and insights into agronomic trait innovations of Sesamum species.</title>
        <authorList>
            <person name="Miao H."/>
            <person name="Wang L."/>
            <person name="Qu L."/>
            <person name="Liu H."/>
            <person name="Sun Y."/>
            <person name="Le M."/>
            <person name="Wang Q."/>
            <person name="Wei S."/>
            <person name="Zheng Y."/>
            <person name="Lin W."/>
            <person name="Duan Y."/>
            <person name="Cao H."/>
            <person name="Xiong S."/>
            <person name="Wang X."/>
            <person name="Wei L."/>
            <person name="Li C."/>
            <person name="Ma Q."/>
            <person name="Ju M."/>
            <person name="Zhao R."/>
            <person name="Li G."/>
            <person name="Mu C."/>
            <person name="Tian Q."/>
            <person name="Mei H."/>
            <person name="Zhang T."/>
            <person name="Gao T."/>
            <person name="Zhang H."/>
        </authorList>
    </citation>
    <scope>NUCLEOTIDE SEQUENCE</scope>
    <source>
        <strain evidence="7">G02</strain>
    </source>
</reference>
<keyword evidence="3" id="KW-0732">Signal</keyword>
<dbReference type="InterPro" id="IPR013210">
    <property type="entry name" value="LRR_N_plant-typ"/>
</dbReference>
<dbReference type="PANTHER" id="PTHR48060:SF21">
    <property type="entry name" value="L DOMAIN-LIKE PROTEIN"/>
    <property type="match status" value="1"/>
</dbReference>
<dbReference type="InterPro" id="IPR032675">
    <property type="entry name" value="LRR_dom_sf"/>
</dbReference>
<organism evidence="7">
    <name type="scientific">Sesamum radiatum</name>
    <name type="common">Black benniseed</name>
    <dbReference type="NCBI Taxonomy" id="300843"/>
    <lineage>
        <taxon>Eukaryota</taxon>
        <taxon>Viridiplantae</taxon>
        <taxon>Streptophyta</taxon>
        <taxon>Embryophyta</taxon>
        <taxon>Tracheophyta</taxon>
        <taxon>Spermatophyta</taxon>
        <taxon>Magnoliopsida</taxon>
        <taxon>eudicotyledons</taxon>
        <taxon>Gunneridae</taxon>
        <taxon>Pentapetalae</taxon>
        <taxon>asterids</taxon>
        <taxon>lamiids</taxon>
        <taxon>Lamiales</taxon>
        <taxon>Pedaliaceae</taxon>
        <taxon>Sesamum</taxon>
    </lineage>
</organism>
<protein>
    <submittedName>
        <fullName evidence="7">Receptor-like protein kinase</fullName>
    </submittedName>
</protein>
<dbReference type="InterPro" id="IPR001611">
    <property type="entry name" value="Leu-rich_rpt"/>
</dbReference>
<keyword evidence="5" id="KW-0472">Membrane</keyword>